<dbReference type="GO" id="GO:0005886">
    <property type="term" value="C:plasma membrane"/>
    <property type="evidence" value="ECO:0007669"/>
    <property type="project" value="UniProtKB-SubCell"/>
</dbReference>
<keyword evidence="18" id="KW-1185">Reference proteome</keyword>
<proteinExistence type="inferred from homology"/>
<organism evidence="16">
    <name type="scientific">Acidithiobacillus ferrivorans</name>
    <dbReference type="NCBI Taxonomy" id="160808"/>
    <lineage>
        <taxon>Bacteria</taxon>
        <taxon>Pseudomonadati</taxon>
        <taxon>Pseudomonadota</taxon>
        <taxon>Acidithiobacillia</taxon>
        <taxon>Acidithiobacillales</taxon>
        <taxon>Acidithiobacillaceae</taxon>
        <taxon>Acidithiobacillus</taxon>
    </lineage>
</organism>
<evidence type="ECO:0000256" key="7">
    <source>
        <dbReference type="ARBA" id="ARBA00022519"/>
    </source>
</evidence>
<dbReference type="Proteomes" id="UP000193925">
    <property type="component" value="Chromosome AFERRI"/>
</dbReference>
<sequence>MTVKTEPGKATEACAAAVLRAPASAGKGIWGLFLAVVLGFLASACCVLPLLLIVAGIGGAWMANLRILGPYAPYLDILALAFLVYAHIQNHRENKGVACGTCAPGERWKTPLLWAGTILVLIALALPHVLPRLLMP</sequence>
<dbReference type="GO" id="GO:0046872">
    <property type="term" value="F:metal ion binding"/>
    <property type="evidence" value="ECO:0007669"/>
    <property type="project" value="UniProtKB-KW"/>
</dbReference>
<keyword evidence="11 15" id="KW-1133">Transmembrane helix</keyword>
<evidence type="ECO:0000256" key="4">
    <source>
        <dbReference type="ARBA" id="ARBA00022448"/>
    </source>
</evidence>
<comment type="function">
    <text evidence="14">Involved in mercury resistance. Probably transfers a mercuric ion from the periplasmic Hg(2+)-binding protein MerP to the cytoplasmic mercuric reductase MerA.</text>
</comment>
<keyword evidence="10" id="KW-0476">Mercury</keyword>
<reference evidence="17 18" key="3">
    <citation type="submission" date="2017-03" db="EMBL/GenBank/DDBJ databases">
        <authorList>
            <person name="Regsiter A."/>
            <person name="William W."/>
        </authorList>
    </citation>
    <scope>NUCLEOTIDE SEQUENCE [LARGE SCALE GENOMIC DNA]</scope>
    <source>
        <strain evidence="17">PRJEB5721</strain>
    </source>
</reference>
<dbReference type="AlphaFoldDB" id="A0A060UU54"/>
<evidence type="ECO:0000256" key="6">
    <source>
        <dbReference type="ARBA" id="ARBA00022475"/>
    </source>
</evidence>
<feature type="transmembrane region" description="Helical" evidence="15">
    <location>
        <begin position="67"/>
        <end position="88"/>
    </location>
</feature>
<name>A0A060UU54_9PROT</name>
<evidence type="ECO:0000313" key="16">
    <source>
        <dbReference type="EMBL" id="CDQ11861.1"/>
    </source>
</evidence>
<evidence type="ECO:0000256" key="10">
    <source>
        <dbReference type="ARBA" id="ARBA00022914"/>
    </source>
</evidence>
<keyword evidence="12 15" id="KW-0472">Membrane</keyword>
<accession>A0A060UU54</accession>
<feature type="transmembrane region" description="Helical" evidence="15">
    <location>
        <begin position="29"/>
        <end position="55"/>
    </location>
</feature>
<evidence type="ECO:0000256" key="2">
    <source>
        <dbReference type="ARBA" id="ARBA00008224"/>
    </source>
</evidence>
<dbReference type="RefSeq" id="WP_231551284.1">
    <property type="nucleotide sequence ID" value="NZ_CCCS020000057.1"/>
</dbReference>
<reference evidence="16" key="2">
    <citation type="submission" date="2014-07" db="EMBL/GenBank/DDBJ databases">
        <title>Initial genome analysis of the psychrotolerant acidophile Acidithiobacillus ferrivorans CF27: insights into iron and sulfur oxidation pathways and into biofilm formation.</title>
        <authorList>
            <person name="Talla E."/>
            <person name="Hedrich S."/>
            <person name="Mangenot S."/>
            <person name="Ji B."/>
            <person name="Johnson D.B."/>
            <person name="Barbe V."/>
            <person name="Bonnefoy V."/>
        </authorList>
    </citation>
    <scope>NUCLEOTIDE SEQUENCE [LARGE SCALE GENOMIC DNA]</scope>
    <source>
        <strain evidence="16">CF27</strain>
    </source>
</reference>
<keyword evidence="9" id="KW-0479">Metal-binding</keyword>
<evidence type="ECO:0000313" key="17">
    <source>
        <dbReference type="EMBL" id="SMH65416.1"/>
    </source>
</evidence>
<evidence type="ECO:0000256" key="14">
    <source>
        <dbReference type="ARBA" id="ARBA00045720"/>
    </source>
</evidence>
<evidence type="ECO:0000256" key="5">
    <source>
        <dbReference type="ARBA" id="ARBA00022466"/>
    </source>
</evidence>
<keyword evidence="4" id="KW-0813">Transport</keyword>
<keyword evidence="7" id="KW-0997">Cell inner membrane</keyword>
<evidence type="ECO:0000256" key="13">
    <source>
        <dbReference type="ARBA" id="ARBA00030934"/>
    </source>
</evidence>
<dbReference type="GO" id="GO:0015097">
    <property type="term" value="F:mercury ion transmembrane transporter activity"/>
    <property type="evidence" value="ECO:0007669"/>
    <property type="project" value="InterPro"/>
</dbReference>
<evidence type="ECO:0000313" key="18">
    <source>
        <dbReference type="Proteomes" id="UP000193925"/>
    </source>
</evidence>
<evidence type="ECO:0000256" key="3">
    <source>
        <dbReference type="ARBA" id="ARBA00017053"/>
    </source>
</evidence>
<dbReference type="EMBL" id="CCCS020000057">
    <property type="protein sequence ID" value="CDQ11861.1"/>
    <property type="molecule type" value="Genomic_DNA"/>
</dbReference>
<keyword evidence="8 15" id="KW-0812">Transmembrane</keyword>
<keyword evidence="6" id="KW-1003">Cell membrane</keyword>
<evidence type="ECO:0000256" key="11">
    <source>
        <dbReference type="ARBA" id="ARBA00022989"/>
    </source>
</evidence>
<comment type="similarity">
    <text evidence="2">Belongs to the MerT family.</text>
</comment>
<evidence type="ECO:0000256" key="9">
    <source>
        <dbReference type="ARBA" id="ARBA00022723"/>
    </source>
</evidence>
<comment type="subcellular location">
    <subcellularLocation>
        <location evidence="1">Cell inner membrane</location>
        <topology evidence="1">Multi-pass membrane protein</topology>
    </subcellularLocation>
</comment>
<dbReference type="EMBL" id="LT841305">
    <property type="protein sequence ID" value="SMH65416.1"/>
    <property type="molecule type" value="Genomic_DNA"/>
</dbReference>
<evidence type="ECO:0000256" key="12">
    <source>
        <dbReference type="ARBA" id="ARBA00023136"/>
    </source>
</evidence>
<protein>
    <recommendedName>
        <fullName evidence="3">Mercuric transport protein MerT</fullName>
    </recommendedName>
    <alternativeName>
        <fullName evidence="13">Mercury ion transport protein</fullName>
    </alternativeName>
</protein>
<dbReference type="Pfam" id="PF02411">
    <property type="entry name" value="MerT"/>
    <property type="match status" value="1"/>
</dbReference>
<dbReference type="InterPro" id="IPR003457">
    <property type="entry name" value="Transprt_MerT"/>
</dbReference>
<gene>
    <name evidence="17" type="ORF">AFERRI_20198</name>
    <name evidence="16" type="ORF">AFERRI_600087</name>
</gene>
<keyword evidence="5" id="KW-0475">Mercuric resistance</keyword>
<evidence type="ECO:0000256" key="1">
    <source>
        <dbReference type="ARBA" id="ARBA00004429"/>
    </source>
</evidence>
<reference evidence="16" key="1">
    <citation type="submission" date="2014-03" db="EMBL/GenBank/DDBJ databases">
        <authorList>
            <person name="Genoscope - CEA"/>
        </authorList>
    </citation>
    <scope>NUCLEOTIDE SEQUENCE [LARGE SCALE GENOMIC DNA]</scope>
    <source>
        <strain evidence="16">CF27</strain>
    </source>
</reference>
<feature type="transmembrane region" description="Helical" evidence="15">
    <location>
        <begin position="112"/>
        <end position="130"/>
    </location>
</feature>
<evidence type="ECO:0000256" key="8">
    <source>
        <dbReference type="ARBA" id="ARBA00022692"/>
    </source>
</evidence>
<evidence type="ECO:0000256" key="15">
    <source>
        <dbReference type="SAM" id="Phobius"/>
    </source>
</evidence>